<dbReference type="SUPFAM" id="SSF56954">
    <property type="entry name" value="Outer membrane efflux proteins (OEP)"/>
    <property type="match status" value="1"/>
</dbReference>
<name>A0A518EZV1_9BACT</name>
<feature type="region of interest" description="Disordered" evidence="3">
    <location>
        <begin position="249"/>
        <end position="272"/>
    </location>
</feature>
<reference evidence="4 5" key="1">
    <citation type="submission" date="2019-02" db="EMBL/GenBank/DDBJ databases">
        <title>Deep-cultivation of Planctomycetes and their phenomic and genomic characterization uncovers novel biology.</title>
        <authorList>
            <person name="Wiegand S."/>
            <person name="Jogler M."/>
            <person name="Boedeker C."/>
            <person name="Pinto D."/>
            <person name="Vollmers J."/>
            <person name="Rivas-Marin E."/>
            <person name="Kohn T."/>
            <person name="Peeters S.H."/>
            <person name="Heuer A."/>
            <person name="Rast P."/>
            <person name="Oberbeckmann S."/>
            <person name="Bunk B."/>
            <person name="Jeske O."/>
            <person name="Meyerdierks A."/>
            <person name="Storesund J.E."/>
            <person name="Kallscheuer N."/>
            <person name="Luecker S."/>
            <person name="Lage O.M."/>
            <person name="Pohl T."/>
            <person name="Merkel B.J."/>
            <person name="Hornburger P."/>
            <person name="Mueller R.-W."/>
            <person name="Bruemmer F."/>
            <person name="Labrenz M."/>
            <person name="Spormann A.M."/>
            <person name="Op den Camp H."/>
            <person name="Overmann J."/>
            <person name="Amann R."/>
            <person name="Jetten M.S.M."/>
            <person name="Mascher T."/>
            <person name="Medema M.H."/>
            <person name="Devos D.P."/>
            <person name="Kaster A.-K."/>
            <person name="Ovreas L."/>
            <person name="Rohde M."/>
            <person name="Galperin M.Y."/>
            <person name="Jogler C."/>
        </authorList>
    </citation>
    <scope>NUCLEOTIDE SEQUENCE [LARGE SCALE GENOMIC DNA]</scope>
    <source>
        <strain evidence="4 5">Poly30</strain>
    </source>
</reference>
<dbReference type="OrthoDB" id="257841at2"/>
<dbReference type="Gene3D" id="1.20.1600.10">
    <property type="entry name" value="Outer membrane efflux proteins (OEP)"/>
    <property type="match status" value="1"/>
</dbReference>
<evidence type="ECO:0000313" key="4">
    <source>
        <dbReference type="EMBL" id="QDV09615.1"/>
    </source>
</evidence>
<sequence>MSHANVWWWGSLLAALGSASCYTASMPGREEVVEQLSSELATEPAWAPASAAGEASDAFGERTGVLWSDGLSELEAMDAALGDHPEWMATLLQLDVGRMDLLQAGKIHNPLVQLLLPVGSKQFEGTMFTAMSDIWLRRDRLEAAELDGRVLAERIMSTGLQRVTDARLAFHRARFAHERSMLLAERAQVENERLALIQRAIDLGELGGVELATARIETASVDALRVQAENDATIQWNVLLAFVGETPGTREPAFEEPARHGARADELTGDAPPSAEDLVRQALISRHEVRGATLEAAAAARRAGIARKDFMPINLIVDANDIGGSGFEIGPGLQLQLPSFDLGDARHGRAKADLTLRLAVQRAVAFTVRSQVLQRLEQLRSQERLVAAAERQLEGVEARLEIAYSSRKAAGDANELDGLMFQREVLAAQDQVLAARLARATAIVDLESALGFRIESPTRP</sequence>
<dbReference type="RefSeq" id="WP_145204286.1">
    <property type="nucleotide sequence ID" value="NZ_CP036434.1"/>
</dbReference>
<dbReference type="InterPro" id="IPR010131">
    <property type="entry name" value="MdtP/NodT-like"/>
</dbReference>
<dbReference type="AlphaFoldDB" id="A0A518EZV1"/>
<dbReference type="InterPro" id="IPR003423">
    <property type="entry name" value="OMP_efflux"/>
</dbReference>
<keyword evidence="5" id="KW-1185">Reference proteome</keyword>
<evidence type="ECO:0000313" key="5">
    <source>
        <dbReference type="Proteomes" id="UP000320390"/>
    </source>
</evidence>
<feature type="compositionally biased region" description="Basic and acidic residues" evidence="3">
    <location>
        <begin position="252"/>
        <end position="266"/>
    </location>
</feature>
<dbReference type="PANTHER" id="PTHR30203">
    <property type="entry name" value="OUTER MEMBRANE CATION EFFLUX PROTEIN"/>
    <property type="match status" value="1"/>
</dbReference>
<protein>
    <submittedName>
        <fullName evidence="4">Outer membrane efflux protein</fullName>
    </submittedName>
</protein>
<dbReference type="EMBL" id="CP036434">
    <property type="protein sequence ID" value="QDV09615.1"/>
    <property type="molecule type" value="Genomic_DNA"/>
</dbReference>
<evidence type="ECO:0000256" key="3">
    <source>
        <dbReference type="SAM" id="MobiDB-lite"/>
    </source>
</evidence>
<feature type="coiled-coil region" evidence="2">
    <location>
        <begin position="379"/>
        <end position="406"/>
    </location>
</feature>
<accession>A0A518EZV1</accession>
<comment type="similarity">
    <text evidence="1">Belongs to the outer membrane factor (OMF) (TC 1.B.17) family.</text>
</comment>
<dbReference type="Pfam" id="PF02321">
    <property type="entry name" value="OEP"/>
    <property type="match status" value="1"/>
</dbReference>
<organism evidence="4 5">
    <name type="scientific">Saltatorellus ferox</name>
    <dbReference type="NCBI Taxonomy" id="2528018"/>
    <lineage>
        <taxon>Bacteria</taxon>
        <taxon>Pseudomonadati</taxon>
        <taxon>Planctomycetota</taxon>
        <taxon>Planctomycetia</taxon>
        <taxon>Planctomycetia incertae sedis</taxon>
        <taxon>Saltatorellus</taxon>
    </lineage>
</organism>
<keyword evidence="2" id="KW-0175">Coiled coil</keyword>
<proteinExistence type="inferred from homology"/>
<dbReference type="PANTHER" id="PTHR30203:SF24">
    <property type="entry name" value="BLR4935 PROTEIN"/>
    <property type="match status" value="1"/>
</dbReference>
<gene>
    <name evidence="4" type="ORF">Poly30_51730</name>
</gene>
<evidence type="ECO:0000256" key="1">
    <source>
        <dbReference type="ARBA" id="ARBA00007613"/>
    </source>
</evidence>
<dbReference type="Proteomes" id="UP000320390">
    <property type="component" value="Chromosome"/>
</dbReference>
<dbReference type="GO" id="GO:0015562">
    <property type="term" value="F:efflux transmembrane transporter activity"/>
    <property type="evidence" value="ECO:0007669"/>
    <property type="project" value="InterPro"/>
</dbReference>
<evidence type="ECO:0000256" key="2">
    <source>
        <dbReference type="SAM" id="Coils"/>
    </source>
</evidence>